<reference evidence="4" key="1">
    <citation type="submission" date="2008-10" db="EMBL/GenBank/DDBJ databases">
        <authorList>
            <person name="Molnar K."/>
        </authorList>
    </citation>
    <scope>NUCLEOTIDE SEQUENCE [LARGE SCALE GENOMIC DNA]</scope>
    <source>
        <strain evidence="4">NRRL 15998</strain>
    </source>
</reference>
<feature type="region of interest" description="Disordered" evidence="1">
    <location>
        <begin position="146"/>
        <end position="215"/>
    </location>
</feature>
<organism evidence="3 4">
    <name type="scientific">Streptomyces filamentosus NRRL 15998</name>
    <dbReference type="NCBI Taxonomy" id="457431"/>
    <lineage>
        <taxon>Bacteria</taxon>
        <taxon>Bacillati</taxon>
        <taxon>Actinomycetota</taxon>
        <taxon>Actinomycetes</taxon>
        <taxon>Kitasatosporales</taxon>
        <taxon>Streptomycetaceae</taxon>
        <taxon>Streptomyces</taxon>
    </lineage>
</organism>
<dbReference type="GO" id="GO:0004519">
    <property type="term" value="F:endonuclease activity"/>
    <property type="evidence" value="ECO:0007669"/>
    <property type="project" value="InterPro"/>
</dbReference>
<dbReference type="Pfam" id="PF01844">
    <property type="entry name" value="HNH"/>
    <property type="match status" value="1"/>
</dbReference>
<feature type="compositionally biased region" description="Polar residues" evidence="1">
    <location>
        <begin position="172"/>
        <end position="187"/>
    </location>
</feature>
<reference evidence="4" key="2">
    <citation type="submission" date="2008-12" db="EMBL/GenBank/DDBJ databases">
        <title>Annotation of Streptomyces roseosporus strain NRRL 15998.</title>
        <authorList>
            <consortium name="The Broad Institute Genome Sequencing Platform"/>
            <consortium name="Broad Institute Microbial Sequencing Center"/>
            <person name="Fischbach M."/>
            <person name="Ward D."/>
            <person name="Young S."/>
            <person name="Kodira C.D."/>
            <person name="Zeng Q."/>
            <person name="Koehrsen M."/>
            <person name="Godfrey P."/>
            <person name="Alvarado L."/>
            <person name="Berlin A.M."/>
            <person name="Borenstein D."/>
            <person name="Chen Z."/>
            <person name="Engels R."/>
            <person name="Freedman E."/>
            <person name="Gellesch M."/>
            <person name="Goldberg J."/>
            <person name="Griggs A."/>
            <person name="Gujja S."/>
            <person name="Heiman D.I."/>
            <person name="Hepburn T.A."/>
            <person name="Howarth C."/>
            <person name="Jen D."/>
            <person name="Larson L."/>
            <person name="Lewis B."/>
            <person name="Mehta T."/>
            <person name="Park D."/>
            <person name="Pearson M."/>
            <person name="Roberts A."/>
            <person name="Saif S."/>
            <person name="Shea T.D."/>
            <person name="Shenoy N."/>
            <person name="Sisk P."/>
            <person name="Stolte C."/>
            <person name="Sykes S.N."/>
            <person name="Walk T."/>
            <person name="White J."/>
            <person name="Yandava C."/>
            <person name="Straight P."/>
            <person name="Clardy J."/>
            <person name="Hung D."/>
            <person name="Kolter R."/>
            <person name="Mekalanos J."/>
            <person name="Walker S."/>
            <person name="Walsh C.T."/>
            <person name="Wieland B.L.C."/>
            <person name="Ilzarbe M."/>
            <person name="Galagan J."/>
            <person name="Nusbaum C."/>
            <person name="Birren B."/>
        </authorList>
    </citation>
    <scope>NUCLEOTIDE SEQUENCE [LARGE SCALE GENOMIC DNA]</scope>
    <source>
        <strain evidence="4">NRRL 15998</strain>
    </source>
</reference>
<proteinExistence type="predicted"/>
<feature type="domain" description="HNH" evidence="2">
    <location>
        <begin position="8"/>
        <end position="49"/>
    </location>
</feature>
<dbReference type="AlphaFoldDB" id="D6ADC3"/>
<protein>
    <recommendedName>
        <fullName evidence="2">HNH domain-containing protein</fullName>
    </recommendedName>
</protein>
<evidence type="ECO:0000313" key="3">
    <source>
        <dbReference type="EMBL" id="EFE74634.2"/>
    </source>
</evidence>
<dbReference type="GO" id="GO:0003676">
    <property type="term" value="F:nucleic acid binding"/>
    <property type="evidence" value="ECO:0007669"/>
    <property type="project" value="InterPro"/>
</dbReference>
<dbReference type="EMBL" id="DS999644">
    <property type="protein sequence ID" value="EFE74634.2"/>
    <property type="molecule type" value="Genomic_DNA"/>
</dbReference>
<evidence type="ECO:0000256" key="1">
    <source>
        <dbReference type="SAM" id="MobiDB-lite"/>
    </source>
</evidence>
<dbReference type="Gene3D" id="1.10.30.50">
    <property type="match status" value="1"/>
</dbReference>
<accession>D6ADC3</accession>
<dbReference type="Proteomes" id="UP000003986">
    <property type="component" value="Unassembled WGS sequence"/>
</dbReference>
<dbReference type="GO" id="GO:0008270">
    <property type="term" value="F:zinc ion binding"/>
    <property type="evidence" value="ECO:0007669"/>
    <property type="project" value="InterPro"/>
</dbReference>
<evidence type="ECO:0000259" key="2">
    <source>
        <dbReference type="Pfam" id="PF01844"/>
    </source>
</evidence>
<dbReference type="CDD" id="cd00085">
    <property type="entry name" value="HNHc"/>
    <property type="match status" value="1"/>
</dbReference>
<gene>
    <name evidence="3" type="ORF">SSGG_01999</name>
</gene>
<dbReference type="InterPro" id="IPR002711">
    <property type="entry name" value="HNH"/>
</dbReference>
<sequence length="215" mass="23475">MAPGHQRCMYCGDSQGTDIDHFEPKSRAPLRTFEWLNHLLACAYCNSNQKRNRFPRSETDGSPLLLDPTLQEPLEHLRLVLPVGTYKGLTPQGDACIAVFGLNNRGALVDGRRTAYVTAKHSVELWRIATDRGRHDKGAEIVRAAWNRPSGADGASPGVGCDQAERRPPLSAVTNEDQPSAEKTTAGPSAALLSRTGTAAWPRATSRHSPWFPPL</sequence>
<name>D6ADC3_STRFL</name>
<evidence type="ECO:0000313" key="4">
    <source>
        <dbReference type="Proteomes" id="UP000003986"/>
    </source>
</evidence>
<dbReference type="InterPro" id="IPR003615">
    <property type="entry name" value="HNH_nuc"/>
</dbReference>